<evidence type="ECO:0000256" key="8">
    <source>
        <dbReference type="ARBA" id="ARBA00048679"/>
    </source>
</evidence>
<dbReference type="Gene3D" id="1.10.510.10">
    <property type="entry name" value="Transferase(Phosphotransferase) domain 1"/>
    <property type="match status" value="1"/>
</dbReference>
<organism evidence="12 13">
    <name type="scientific">Bodo saltans</name>
    <name type="common">Flagellated protozoan</name>
    <dbReference type="NCBI Taxonomy" id="75058"/>
    <lineage>
        <taxon>Eukaryota</taxon>
        <taxon>Discoba</taxon>
        <taxon>Euglenozoa</taxon>
        <taxon>Kinetoplastea</taxon>
        <taxon>Metakinetoplastina</taxon>
        <taxon>Eubodonida</taxon>
        <taxon>Bodonidae</taxon>
        <taxon>Bodo</taxon>
    </lineage>
</organism>
<dbReference type="InterPro" id="IPR008271">
    <property type="entry name" value="Ser/Thr_kinase_AS"/>
</dbReference>
<keyword evidence="4 9" id="KW-0547">Nucleotide-binding</keyword>
<evidence type="ECO:0000313" key="12">
    <source>
        <dbReference type="EMBL" id="CUF43152.1"/>
    </source>
</evidence>
<protein>
    <recommendedName>
        <fullName evidence="1">non-specific serine/threonine protein kinase</fullName>
        <ecNumber evidence="1">2.7.11.1</ecNumber>
    </recommendedName>
</protein>
<dbReference type="Gene3D" id="3.30.200.20">
    <property type="entry name" value="Phosphorylase Kinase, domain 1"/>
    <property type="match status" value="1"/>
</dbReference>
<dbReference type="Pfam" id="PF00069">
    <property type="entry name" value="Pkinase"/>
    <property type="match status" value="1"/>
</dbReference>
<feature type="domain" description="Protein kinase" evidence="11">
    <location>
        <begin position="4"/>
        <end position="268"/>
    </location>
</feature>
<dbReference type="EMBL" id="CYKH01000322">
    <property type="protein sequence ID" value="CUF43152.1"/>
    <property type="molecule type" value="Genomic_DNA"/>
</dbReference>
<dbReference type="PROSITE" id="PS50011">
    <property type="entry name" value="PROTEIN_KINASE_DOM"/>
    <property type="match status" value="1"/>
</dbReference>
<dbReference type="PANTHER" id="PTHR44899">
    <property type="entry name" value="CAMK FAMILY PROTEIN KINASE"/>
    <property type="match status" value="1"/>
</dbReference>
<dbReference type="Proteomes" id="UP000051952">
    <property type="component" value="Unassembled WGS sequence"/>
</dbReference>
<dbReference type="VEuPathDB" id="TriTrypDB:BSAL_62475"/>
<dbReference type="SUPFAM" id="SSF56112">
    <property type="entry name" value="Protein kinase-like (PK-like)"/>
    <property type="match status" value="1"/>
</dbReference>
<keyword evidence="6 9" id="KW-0067">ATP-binding</keyword>
<dbReference type="OrthoDB" id="248923at2759"/>
<evidence type="ECO:0000256" key="6">
    <source>
        <dbReference type="ARBA" id="ARBA00022840"/>
    </source>
</evidence>
<proteinExistence type="predicted"/>
<dbReference type="InterPro" id="IPR017441">
    <property type="entry name" value="Protein_kinase_ATP_BS"/>
</dbReference>
<evidence type="ECO:0000256" key="10">
    <source>
        <dbReference type="SAM" id="MobiDB-lite"/>
    </source>
</evidence>
<feature type="region of interest" description="Disordered" evidence="10">
    <location>
        <begin position="466"/>
        <end position="608"/>
    </location>
</feature>
<dbReference type="SMART" id="SM00220">
    <property type="entry name" value="S_TKc"/>
    <property type="match status" value="1"/>
</dbReference>
<keyword evidence="5 12" id="KW-0418">Kinase</keyword>
<dbReference type="FunFam" id="3.30.200.20:FF:000631">
    <property type="entry name" value="Serine/threonine-protein kinase NEK"/>
    <property type="match status" value="1"/>
</dbReference>
<dbReference type="CDD" id="cd08215">
    <property type="entry name" value="STKc_Nek"/>
    <property type="match status" value="1"/>
</dbReference>
<evidence type="ECO:0000256" key="7">
    <source>
        <dbReference type="ARBA" id="ARBA00047899"/>
    </source>
</evidence>
<dbReference type="PROSITE" id="PS00108">
    <property type="entry name" value="PROTEIN_KINASE_ST"/>
    <property type="match status" value="1"/>
</dbReference>
<feature type="compositionally biased region" description="Low complexity" evidence="10">
    <location>
        <begin position="313"/>
        <end position="324"/>
    </location>
</feature>
<dbReference type="InterPro" id="IPR011009">
    <property type="entry name" value="Kinase-like_dom_sf"/>
</dbReference>
<keyword evidence="13" id="KW-1185">Reference proteome</keyword>
<reference evidence="13" key="1">
    <citation type="submission" date="2015-09" db="EMBL/GenBank/DDBJ databases">
        <authorList>
            <consortium name="Pathogen Informatics"/>
        </authorList>
    </citation>
    <scope>NUCLEOTIDE SEQUENCE [LARGE SCALE GENOMIC DNA]</scope>
    <source>
        <strain evidence="13">Lake Konstanz</strain>
    </source>
</reference>
<dbReference type="InterPro" id="IPR000719">
    <property type="entry name" value="Prot_kinase_dom"/>
</dbReference>
<dbReference type="InterPro" id="IPR051131">
    <property type="entry name" value="NEK_Ser/Thr_kinase_NIMA"/>
</dbReference>
<dbReference type="PROSITE" id="PS00107">
    <property type="entry name" value="PROTEIN_KINASE_ATP"/>
    <property type="match status" value="1"/>
</dbReference>
<evidence type="ECO:0000256" key="4">
    <source>
        <dbReference type="ARBA" id="ARBA00022741"/>
    </source>
</evidence>
<dbReference type="AlphaFoldDB" id="A0A0S4IRB1"/>
<feature type="compositionally biased region" description="Polar residues" evidence="10">
    <location>
        <begin position="573"/>
        <end position="583"/>
    </location>
</feature>
<dbReference type="OMA" id="MAQNIGP"/>
<comment type="catalytic activity">
    <reaction evidence="8">
        <text>L-seryl-[protein] + ATP = O-phospho-L-seryl-[protein] + ADP + H(+)</text>
        <dbReference type="Rhea" id="RHEA:17989"/>
        <dbReference type="Rhea" id="RHEA-COMP:9863"/>
        <dbReference type="Rhea" id="RHEA-COMP:11604"/>
        <dbReference type="ChEBI" id="CHEBI:15378"/>
        <dbReference type="ChEBI" id="CHEBI:29999"/>
        <dbReference type="ChEBI" id="CHEBI:30616"/>
        <dbReference type="ChEBI" id="CHEBI:83421"/>
        <dbReference type="ChEBI" id="CHEBI:456216"/>
        <dbReference type="EC" id="2.7.11.1"/>
    </reaction>
</comment>
<feature type="binding site" evidence="9">
    <location>
        <position position="33"/>
    </location>
    <ligand>
        <name>ATP</name>
        <dbReference type="ChEBI" id="CHEBI:30616"/>
    </ligand>
</feature>
<evidence type="ECO:0000256" key="3">
    <source>
        <dbReference type="ARBA" id="ARBA00022679"/>
    </source>
</evidence>
<feature type="region of interest" description="Disordered" evidence="10">
    <location>
        <begin position="305"/>
        <end position="324"/>
    </location>
</feature>
<keyword evidence="3" id="KW-0808">Transferase</keyword>
<dbReference type="GO" id="GO:0005524">
    <property type="term" value="F:ATP binding"/>
    <property type="evidence" value="ECO:0007669"/>
    <property type="project" value="UniProtKB-UniRule"/>
</dbReference>
<evidence type="ECO:0000256" key="5">
    <source>
        <dbReference type="ARBA" id="ARBA00022777"/>
    </source>
</evidence>
<evidence type="ECO:0000313" key="13">
    <source>
        <dbReference type="Proteomes" id="UP000051952"/>
    </source>
</evidence>
<evidence type="ECO:0000259" key="11">
    <source>
        <dbReference type="PROSITE" id="PS50011"/>
    </source>
</evidence>
<feature type="compositionally biased region" description="Polar residues" evidence="10">
    <location>
        <begin position="485"/>
        <end position="499"/>
    </location>
</feature>
<name>A0A0S4IRB1_BODSA</name>
<feature type="region of interest" description="Disordered" evidence="10">
    <location>
        <begin position="334"/>
        <end position="452"/>
    </location>
</feature>
<evidence type="ECO:0000256" key="2">
    <source>
        <dbReference type="ARBA" id="ARBA00022527"/>
    </source>
</evidence>
<accession>A0A0S4IRB1</accession>
<dbReference type="GO" id="GO:0004674">
    <property type="term" value="F:protein serine/threonine kinase activity"/>
    <property type="evidence" value="ECO:0007669"/>
    <property type="project" value="UniProtKB-KW"/>
</dbReference>
<feature type="compositionally biased region" description="Pro residues" evidence="10">
    <location>
        <begin position="419"/>
        <end position="431"/>
    </location>
</feature>
<dbReference type="EC" id="2.7.11.1" evidence="1"/>
<dbReference type="PANTHER" id="PTHR44899:SF3">
    <property type="entry name" value="SERINE_THREONINE-PROTEIN KINASE NEK1"/>
    <property type="match status" value="1"/>
</dbReference>
<feature type="compositionally biased region" description="Pro residues" evidence="10">
    <location>
        <begin position="373"/>
        <end position="393"/>
    </location>
</feature>
<comment type="catalytic activity">
    <reaction evidence="7">
        <text>L-threonyl-[protein] + ATP = O-phospho-L-threonyl-[protein] + ADP + H(+)</text>
        <dbReference type="Rhea" id="RHEA:46608"/>
        <dbReference type="Rhea" id="RHEA-COMP:11060"/>
        <dbReference type="Rhea" id="RHEA-COMP:11605"/>
        <dbReference type="ChEBI" id="CHEBI:15378"/>
        <dbReference type="ChEBI" id="CHEBI:30013"/>
        <dbReference type="ChEBI" id="CHEBI:30616"/>
        <dbReference type="ChEBI" id="CHEBI:61977"/>
        <dbReference type="ChEBI" id="CHEBI:456216"/>
        <dbReference type="EC" id="2.7.11.1"/>
    </reaction>
</comment>
<feature type="compositionally biased region" description="Gly residues" evidence="10">
    <location>
        <begin position="500"/>
        <end position="514"/>
    </location>
</feature>
<evidence type="ECO:0000256" key="9">
    <source>
        <dbReference type="PROSITE-ProRule" id="PRU10141"/>
    </source>
</evidence>
<evidence type="ECO:0000256" key="1">
    <source>
        <dbReference type="ARBA" id="ARBA00012513"/>
    </source>
</evidence>
<keyword evidence="2" id="KW-0723">Serine/threonine-protein kinase</keyword>
<gene>
    <name evidence="12" type="ORF">BSAL_62475</name>
</gene>
<sequence length="731" mass="78935">MEKFTKVRNIGKGNMGACALARNNEDGRYYVIKQVDLAKLNKKERQQSLNEAKVLSALRHPNVINYYDSFLARKSDHLCIVMEYADGGDLSQRIKNNHGVHFSQTQVLDWFIQSVLSLHYTHQRKILHRDVKTQNIFLTQDNLCKLGDYGIARTLNSTYDQASTFVGTPYYLSPELILERPYDHMSDVWALGVVLYEMMALKHPFNANDMKSLMHRILKVQYEPPPTIYSPELRYIVSKILVKDPTQRIRLSEVLELNIISSRIQEWMNGGILPAKYITALIRSKSLPPSLMAYAMQQSAVIAANGGGGGGSQASSPSHASQQPLPQLVQPIQQYQPPQQQQAPPPQTFKNHYDPPPALPKSTSPGVENHNYLPPPSKAISPPPFFFQAPPPQTFKNHYDLPPALPKSTSPGVENHNYLPPPSKAISPPPQGSQQVGVGPSRPQYNNNNNAGGGYEYFTSAAAGAGGGGGYPQPPAVNRSPERPLQQQQYPQSGANNQPRGGGYDYAAYGGGGQQPQQQQAYRRESEDVLLRGGGGAGRGSNAPPPQLGGAARASQLPPPPVSNDYFSRNALAPQQQASNSNNIGGGKGAYNLPPAPGRSQLPALGGNNNINQQQQPVGVYRAYQAQQEYDTKGNVMMGPPPPRSLAPVVVHGQGGIAPPPLRPSNMGMAYGGGGGVGVGGGVAAAMHGYRGGGGGGGGGGGNAIQQHNNDIQAMLQRAAQERAQRQKMFR</sequence>